<dbReference type="GO" id="GO:0046872">
    <property type="term" value="F:metal ion binding"/>
    <property type="evidence" value="ECO:0007669"/>
    <property type="project" value="UniProtKB-KW"/>
</dbReference>
<evidence type="ECO:0000313" key="6">
    <source>
        <dbReference type="Proteomes" id="UP000595847"/>
    </source>
</evidence>
<reference evidence="4 6" key="1">
    <citation type="submission" date="2020-12" db="EMBL/GenBank/DDBJ databases">
        <title>strain FJAT-54423T represents a novel species of the genus Brevibacillus.</title>
        <authorList>
            <person name="Tang R."/>
        </authorList>
    </citation>
    <scope>NUCLEOTIDE SEQUENCE [LARGE SCALE GENOMIC DNA]</scope>
    <source>
        <strain evidence="4 6">FJAT-54423</strain>
    </source>
</reference>
<evidence type="ECO:0000313" key="7">
    <source>
        <dbReference type="Proteomes" id="UP000677234"/>
    </source>
</evidence>
<dbReference type="AlphaFoldDB" id="A0A7T5EPP9"/>
<evidence type="ECO:0000256" key="1">
    <source>
        <dbReference type="ARBA" id="ARBA00010211"/>
    </source>
</evidence>
<keyword evidence="2" id="KW-0479">Metal-binding</keyword>
<protein>
    <submittedName>
        <fullName evidence="4">Fumarylacetoacetate hydrolase family protein</fullName>
    </submittedName>
</protein>
<dbReference type="Proteomes" id="UP000677234">
    <property type="component" value="Chromosome"/>
</dbReference>
<proteinExistence type="inferred from homology"/>
<dbReference type="RefSeq" id="WP_198829922.1">
    <property type="nucleotide sequence ID" value="NZ_CP066308.1"/>
</dbReference>
<accession>A0A7T5EPP9</accession>
<feature type="domain" description="Fumarylacetoacetase-like C-terminal" evidence="3">
    <location>
        <begin position="7"/>
        <end position="190"/>
    </location>
</feature>
<evidence type="ECO:0000313" key="4">
    <source>
        <dbReference type="EMBL" id="QQE76422.1"/>
    </source>
</evidence>
<reference evidence="5" key="2">
    <citation type="submission" date="2021-04" db="EMBL/GenBank/DDBJ databases">
        <title>Brevibacillus composti FJAT-54423, complete genome.</title>
        <authorList>
            <person name="Tang R."/>
        </authorList>
    </citation>
    <scope>NUCLEOTIDE SEQUENCE</scope>
    <source>
        <strain evidence="5">FJAT-54424</strain>
    </source>
</reference>
<evidence type="ECO:0000256" key="2">
    <source>
        <dbReference type="ARBA" id="ARBA00022723"/>
    </source>
</evidence>
<dbReference type="GO" id="GO:0018773">
    <property type="term" value="F:acetylpyruvate hydrolase activity"/>
    <property type="evidence" value="ECO:0007669"/>
    <property type="project" value="TreeGrafter"/>
</dbReference>
<sequence>METIRNIFCVGRNYRLHAEELGNAVPTVPMLFGKPTHSLTLTNGQTIELPGNRGEVHYEAELVIHIARPFSEGASLEEMIDKIALGIDFTLRDVQSELKKNSHPWLLAKGFRHSAVITPFQPFPGLAVCEQTDFSLNINGEQAQRGNIRNMIFDLMTIIRYTHEHFGLGAGDIIFTGTPEGVGPTKNGDHFSLLWGDQIWGEFTATFS</sequence>
<dbReference type="KEGG" id="bcop:JD108_11455"/>
<comment type="similarity">
    <text evidence="1">Belongs to the FAH family.</text>
</comment>
<gene>
    <name evidence="4" type="ORF">JD108_11455</name>
    <name evidence="5" type="ORF">KDJ56_11400</name>
</gene>
<dbReference type="SUPFAM" id="SSF56529">
    <property type="entry name" value="FAH"/>
    <property type="match status" value="1"/>
</dbReference>
<dbReference type="Pfam" id="PF01557">
    <property type="entry name" value="FAA_hydrolase"/>
    <property type="match status" value="1"/>
</dbReference>
<dbReference type="InterPro" id="IPR011234">
    <property type="entry name" value="Fumarylacetoacetase-like_C"/>
</dbReference>
<dbReference type="InterPro" id="IPR036663">
    <property type="entry name" value="Fumarylacetoacetase_C_sf"/>
</dbReference>
<dbReference type="PANTHER" id="PTHR11820:SF7">
    <property type="entry name" value="ACYLPYRUVASE FAHD1, MITOCHONDRIAL"/>
    <property type="match status" value="1"/>
</dbReference>
<evidence type="ECO:0000313" key="5">
    <source>
        <dbReference type="EMBL" id="QUO43500.1"/>
    </source>
</evidence>
<evidence type="ECO:0000259" key="3">
    <source>
        <dbReference type="Pfam" id="PF01557"/>
    </source>
</evidence>
<name>A0A7T5EPP9_9BACL</name>
<keyword evidence="4" id="KW-0378">Hydrolase</keyword>
<keyword evidence="7" id="KW-1185">Reference proteome</keyword>
<dbReference type="Gene3D" id="3.90.850.10">
    <property type="entry name" value="Fumarylacetoacetase-like, C-terminal domain"/>
    <property type="match status" value="1"/>
</dbReference>
<organism evidence="4 6">
    <name type="scientific">Brevibacillus composti</name>
    <dbReference type="NCBI Taxonomy" id="2796470"/>
    <lineage>
        <taxon>Bacteria</taxon>
        <taxon>Bacillati</taxon>
        <taxon>Bacillota</taxon>
        <taxon>Bacilli</taxon>
        <taxon>Bacillales</taxon>
        <taxon>Paenibacillaceae</taxon>
        <taxon>Brevibacillus</taxon>
    </lineage>
</organism>
<dbReference type="Proteomes" id="UP000595847">
    <property type="component" value="Chromosome"/>
</dbReference>
<dbReference type="EMBL" id="CP066308">
    <property type="protein sequence ID" value="QQE76422.1"/>
    <property type="molecule type" value="Genomic_DNA"/>
</dbReference>
<dbReference type="EMBL" id="CP073708">
    <property type="protein sequence ID" value="QUO43500.1"/>
    <property type="molecule type" value="Genomic_DNA"/>
</dbReference>
<dbReference type="PANTHER" id="PTHR11820">
    <property type="entry name" value="ACYLPYRUVASE"/>
    <property type="match status" value="1"/>
</dbReference>